<feature type="region of interest" description="Disordered" evidence="1">
    <location>
        <begin position="1"/>
        <end position="40"/>
    </location>
</feature>
<dbReference type="Proteomes" id="UP000572817">
    <property type="component" value="Unassembled WGS sequence"/>
</dbReference>
<proteinExistence type="predicted"/>
<feature type="region of interest" description="Disordered" evidence="1">
    <location>
        <begin position="90"/>
        <end position="138"/>
    </location>
</feature>
<name>A0A8H4J3P6_9PEZI</name>
<dbReference type="AlphaFoldDB" id="A0A8H4J3P6"/>
<evidence type="ECO:0000313" key="2">
    <source>
        <dbReference type="EMBL" id="KAF4312196.1"/>
    </source>
</evidence>
<feature type="region of interest" description="Disordered" evidence="1">
    <location>
        <begin position="161"/>
        <end position="314"/>
    </location>
</feature>
<feature type="compositionally biased region" description="Low complexity" evidence="1">
    <location>
        <begin position="193"/>
        <end position="211"/>
    </location>
</feature>
<evidence type="ECO:0000313" key="3">
    <source>
        <dbReference type="Proteomes" id="UP000572817"/>
    </source>
</evidence>
<dbReference type="EMBL" id="WWBZ02000007">
    <property type="protein sequence ID" value="KAF4312196.1"/>
    <property type="molecule type" value="Genomic_DNA"/>
</dbReference>
<protein>
    <submittedName>
        <fullName evidence="2">Uncharacterized protein</fullName>
    </submittedName>
</protein>
<feature type="compositionally biased region" description="Low complexity" evidence="1">
    <location>
        <begin position="175"/>
        <end position="184"/>
    </location>
</feature>
<reference evidence="2" key="1">
    <citation type="submission" date="2020-04" db="EMBL/GenBank/DDBJ databases">
        <title>Genome Assembly and Annotation of Botryosphaeria dothidea sdau 11-99, a Latent Pathogen of Apple Fruit Ring Rot in China.</title>
        <authorList>
            <person name="Yu C."/>
            <person name="Diao Y."/>
            <person name="Lu Q."/>
            <person name="Zhao J."/>
            <person name="Cui S."/>
            <person name="Peng C."/>
            <person name="He B."/>
            <person name="Liu H."/>
        </authorList>
    </citation>
    <scope>NUCLEOTIDE SEQUENCE [LARGE SCALE GENOMIC DNA]</scope>
    <source>
        <strain evidence="2">Sdau11-99</strain>
    </source>
</reference>
<evidence type="ECO:0000256" key="1">
    <source>
        <dbReference type="SAM" id="MobiDB-lite"/>
    </source>
</evidence>
<keyword evidence="3" id="KW-1185">Reference proteome</keyword>
<feature type="region of interest" description="Disordered" evidence="1">
    <location>
        <begin position="57"/>
        <end position="77"/>
    </location>
</feature>
<comment type="caution">
    <text evidence="2">The sequence shown here is derived from an EMBL/GenBank/DDBJ whole genome shotgun (WGS) entry which is preliminary data.</text>
</comment>
<gene>
    <name evidence="2" type="ORF">GTA08_BOTSDO12330</name>
</gene>
<organism evidence="2 3">
    <name type="scientific">Botryosphaeria dothidea</name>
    <dbReference type="NCBI Taxonomy" id="55169"/>
    <lineage>
        <taxon>Eukaryota</taxon>
        <taxon>Fungi</taxon>
        <taxon>Dikarya</taxon>
        <taxon>Ascomycota</taxon>
        <taxon>Pezizomycotina</taxon>
        <taxon>Dothideomycetes</taxon>
        <taxon>Dothideomycetes incertae sedis</taxon>
        <taxon>Botryosphaeriales</taxon>
        <taxon>Botryosphaeriaceae</taxon>
        <taxon>Botryosphaeria</taxon>
    </lineage>
</organism>
<feature type="compositionally biased region" description="Basic and acidic residues" evidence="1">
    <location>
        <begin position="270"/>
        <end position="291"/>
    </location>
</feature>
<feature type="compositionally biased region" description="Low complexity" evidence="1">
    <location>
        <begin position="245"/>
        <end position="256"/>
    </location>
</feature>
<sequence length="314" mass="34988">MYYSQEEWSLPPFDLDEADHEGDGGEARSSVSSSLEEEVHCRSLPYSRRKVRYLKRQPSWREQAAEDGRNFAARPSREAFLQARHDFEAKRRDSLLDSEEQQSGASSSSSSSSSRKEGEEGIWLKGGRNVEEEEGDGEDECWWHWTRAAALPPAKPIWLDISMPENAGREAPNLSSTSTTTRPPRAAPRRHPSTTTTSSSSLSASPKSTGTPAKEGREPTPLQPPSDADAETDDADERRHAAFLRASYAAQYRASRLPPPAPVDPGGPDGRPDAAHDWHREDFSHWWRNDGSDSDSDPGTVVRLPVGRERRLEK</sequence>
<accession>A0A8H4J3P6</accession>